<evidence type="ECO:0000313" key="1">
    <source>
        <dbReference type="EMBL" id="THU73297.1"/>
    </source>
</evidence>
<reference evidence="1 2" key="1">
    <citation type="journal article" date="2019" name="Nat. Plants">
        <title>Genome sequencing of Musa balbisiana reveals subgenome evolution and function divergence in polyploid bananas.</title>
        <authorList>
            <person name="Yao X."/>
        </authorList>
    </citation>
    <scope>NUCLEOTIDE SEQUENCE [LARGE SCALE GENOMIC DNA]</scope>
    <source>
        <strain evidence="2">cv. DH-PKW</strain>
        <tissue evidence="1">Leaves</tissue>
    </source>
</reference>
<dbReference type="EMBL" id="PYDT01000001">
    <property type="protein sequence ID" value="THU73297.1"/>
    <property type="molecule type" value="Genomic_DNA"/>
</dbReference>
<protein>
    <submittedName>
        <fullName evidence="1">Uncharacterized protein</fullName>
    </submittedName>
</protein>
<dbReference type="Proteomes" id="UP000317650">
    <property type="component" value="Chromosome 4"/>
</dbReference>
<sequence>MLMSAPVVLGKSNMPGDGREIEIERGHNDVKLTATGFEIGRKKELQEGE</sequence>
<proteinExistence type="predicted"/>
<dbReference type="AlphaFoldDB" id="A0A4S8KDP2"/>
<accession>A0A4S8KDP2</accession>
<name>A0A4S8KDP2_MUSBA</name>
<keyword evidence="2" id="KW-1185">Reference proteome</keyword>
<organism evidence="1 2">
    <name type="scientific">Musa balbisiana</name>
    <name type="common">Banana</name>
    <dbReference type="NCBI Taxonomy" id="52838"/>
    <lineage>
        <taxon>Eukaryota</taxon>
        <taxon>Viridiplantae</taxon>
        <taxon>Streptophyta</taxon>
        <taxon>Embryophyta</taxon>
        <taxon>Tracheophyta</taxon>
        <taxon>Spermatophyta</taxon>
        <taxon>Magnoliopsida</taxon>
        <taxon>Liliopsida</taxon>
        <taxon>Zingiberales</taxon>
        <taxon>Musaceae</taxon>
        <taxon>Musa</taxon>
    </lineage>
</organism>
<comment type="caution">
    <text evidence="1">The sequence shown here is derived from an EMBL/GenBank/DDBJ whole genome shotgun (WGS) entry which is preliminary data.</text>
</comment>
<evidence type="ECO:0000313" key="2">
    <source>
        <dbReference type="Proteomes" id="UP000317650"/>
    </source>
</evidence>
<gene>
    <name evidence="1" type="ORF">C4D60_Mb04t21330</name>
</gene>